<protein>
    <submittedName>
        <fullName evidence="2">Uncharacterized protein</fullName>
    </submittedName>
</protein>
<dbReference type="Proteomes" id="UP000051952">
    <property type="component" value="Unassembled WGS sequence"/>
</dbReference>
<organism evidence="2 3">
    <name type="scientific">Bodo saltans</name>
    <name type="common">Flagellated protozoan</name>
    <dbReference type="NCBI Taxonomy" id="75058"/>
    <lineage>
        <taxon>Eukaryota</taxon>
        <taxon>Discoba</taxon>
        <taxon>Euglenozoa</taxon>
        <taxon>Kinetoplastea</taxon>
        <taxon>Metakinetoplastina</taxon>
        <taxon>Eubodonida</taxon>
        <taxon>Bodonidae</taxon>
        <taxon>Bodo</taxon>
    </lineage>
</organism>
<dbReference type="AlphaFoldDB" id="A0A0S4IMR8"/>
<name>A0A0S4IMR8_BODSA</name>
<sequence length="127" mass="14496">MSEVSNAAVALVMQQHRTVWVDDDRLIHPTKFRVDRGLRLAIKHKLSGDMCRFRMRCTNVACNYLHFASKTDDELDIELCPPSRILPRGQRPRRVRPDSATHDAPPTDHRAQKPVGRDSLGILDRAC</sequence>
<feature type="region of interest" description="Disordered" evidence="1">
    <location>
        <begin position="82"/>
        <end position="127"/>
    </location>
</feature>
<accession>A0A0S4IMR8</accession>
<reference evidence="3" key="1">
    <citation type="submission" date="2015-09" db="EMBL/GenBank/DDBJ databases">
        <authorList>
            <consortium name="Pathogen Informatics"/>
        </authorList>
    </citation>
    <scope>NUCLEOTIDE SEQUENCE [LARGE SCALE GENOMIC DNA]</scope>
    <source>
        <strain evidence="3">Lake Konstanz</strain>
    </source>
</reference>
<proteinExistence type="predicted"/>
<feature type="compositionally biased region" description="Basic and acidic residues" evidence="1">
    <location>
        <begin position="95"/>
        <end position="111"/>
    </location>
</feature>
<evidence type="ECO:0000313" key="3">
    <source>
        <dbReference type="Proteomes" id="UP000051952"/>
    </source>
</evidence>
<gene>
    <name evidence="2" type="ORF">BSAL_55770</name>
</gene>
<dbReference type="VEuPathDB" id="TriTrypDB:BSAL_55770"/>
<evidence type="ECO:0000313" key="2">
    <source>
        <dbReference type="EMBL" id="CUE74563.1"/>
    </source>
</evidence>
<keyword evidence="3" id="KW-1185">Reference proteome</keyword>
<dbReference type="EMBL" id="CYKH01000166">
    <property type="protein sequence ID" value="CUE74563.1"/>
    <property type="molecule type" value="Genomic_DNA"/>
</dbReference>
<evidence type="ECO:0000256" key="1">
    <source>
        <dbReference type="SAM" id="MobiDB-lite"/>
    </source>
</evidence>